<feature type="domain" description="Resolvase/invertase-type recombinase catalytic" evidence="3">
    <location>
        <begin position="6"/>
        <end position="142"/>
    </location>
</feature>
<evidence type="ECO:0000259" key="3">
    <source>
        <dbReference type="PROSITE" id="PS51736"/>
    </source>
</evidence>
<evidence type="ECO:0000313" key="4">
    <source>
        <dbReference type="EMBL" id="MFC0243578.1"/>
    </source>
</evidence>
<evidence type="ECO:0000313" key="5">
    <source>
        <dbReference type="Proteomes" id="UP001589775"/>
    </source>
</evidence>
<proteinExistence type="predicted"/>
<dbReference type="InterPro" id="IPR038109">
    <property type="entry name" value="DNA_bind_recomb_sf"/>
</dbReference>
<dbReference type="Proteomes" id="UP001589775">
    <property type="component" value="Unassembled WGS sequence"/>
</dbReference>
<reference evidence="4 5" key="1">
    <citation type="submission" date="2024-09" db="EMBL/GenBank/DDBJ databases">
        <authorList>
            <person name="Sun Q."/>
            <person name="Mori K."/>
        </authorList>
    </citation>
    <scope>NUCLEOTIDE SEQUENCE [LARGE SCALE GENOMIC DNA]</scope>
    <source>
        <strain evidence="4 5">KCTC 23279</strain>
    </source>
</reference>
<dbReference type="EMBL" id="JBHLWM010000012">
    <property type="protein sequence ID" value="MFC0243578.1"/>
    <property type="molecule type" value="Genomic_DNA"/>
</dbReference>
<evidence type="ECO:0000256" key="2">
    <source>
        <dbReference type="ARBA" id="ARBA00023172"/>
    </source>
</evidence>
<dbReference type="InterPro" id="IPR006119">
    <property type="entry name" value="Resolv_N"/>
</dbReference>
<keyword evidence="2" id="KW-0233">DNA recombination</keyword>
<dbReference type="Gene3D" id="3.40.50.1390">
    <property type="entry name" value="Resolvase, N-terminal catalytic domain"/>
    <property type="match status" value="1"/>
</dbReference>
<gene>
    <name evidence="4" type="ORF">ACFFJ6_24055</name>
</gene>
<dbReference type="InterPro" id="IPR050639">
    <property type="entry name" value="SSR_resolvase"/>
</dbReference>
<organism evidence="4 5">
    <name type="scientific">Rhodopseudomonas telluris</name>
    <dbReference type="NCBI Taxonomy" id="644215"/>
    <lineage>
        <taxon>Bacteria</taxon>
        <taxon>Pseudomonadati</taxon>
        <taxon>Pseudomonadota</taxon>
        <taxon>Alphaproteobacteria</taxon>
        <taxon>Hyphomicrobiales</taxon>
        <taxon>Nitrobacteraceae</taxon>
        <taxon>Rhodopseudomonas</taxon>
    </lineage>
</organism>
<dbReference type="Pfam" id="PF00239">
    <property type="entry name" value="Resolvase"/>
    <property type="match status" value="1"/>
</dbReference>
<keyword evidence="5" id="KW-1185">Reference proteome</keyword>
<dbReference type="SUPFAM" id="SSF53041">
    <property type="entry name" value="Resolvase-like"/>
    <property type="match status" value="1"/>
</dbReference>
<evidence type="ECO:0000256" key="1">
    <source>
        <dbReference type="ARBA" id="ARBA00023125"/>
    </source>
</evidence>
<name>A0ABV6EZC6_9BRAD</name>
<keyword evidence="1" id="KW-0238">DNA-binding</keyword>
<comment type="caution">
    <text evidence="4">The sequence shown here is derived from an EMBL/GenBank/DDBJ whole genome shotgun (WGS) entry which is preliminary data.</text>
</comment>
<dbReference type="RefSeq" id="WP_378392702.1">
    <property type="nucleotide sequence ID" value="NZ_JBHLWM010000012.1"/>
</dbReference>
<dbReference type="PANTHER" id="PTHR30461">
    <property type="entry name" value="DNA-INVERTASE FROM LAMBDOID PROPHAGE"/>
    <property type="match status" value="1"/>
</dbReference>
<dbReference type="PANTHER" id="PTHR30461:SF2">
    <property type="entry name" value="SERINE RECOMBINASE PINE-RELATED"/>
    <property type="match status" value="1"/>
</dbReference>
<sequence length="233" mass="25084">MSTSSKWVAYYRVSTDKQGKSGLGLEAQRTAVAAFLNGGDWQLVREFTEIESGKRDDRPQLQAALDACRLFGAKLVIAKLDRLSRDAHFLLGLQKAGVEFVAADMPNANQLTIGIMAMVAEEERRAISARTKAALHAAKARGVRLGGHRADRSGNPVTLSNEAIALGRAAIARRVNAKVSDMATIIRELQATGITSLTGIAAALNQQGVPTPRAAGQWKAVQVRRVLDRLEES</sequence>
<dbReference type="Gene3D" id="3.90.1750.20">
    <property type="entry name" value="Putative Large Serine Recombinase, Chain B, Domain 2"/>
    <property type="match status" value="1"/>
</dbReference>
<dbReference type="SMART" id="SM00857">
    <property type="entry name" value="Resolvase"/>
    <property type="match status" value="1"/>
</dbReference>
<dbReference type="CDD" id="cd00338">
    <property type="entry name" value="Ser_Recombinase"/>
    <property type="match status" value="1"/>
</dbReference>
<dbReference type="PROSITE" id="PS51736">
    <property type="entry name" value="RECOMBINASES_3"/>
    <property type="match status" value="1"/>
</dbReference>
<dbReference type="InterPro" id="IPR036162">
    <property type="entry name" value="Resolvase-like_N_sf"/>
</dbReference>
<accession>A0ABV6EZC6</accession>
<protein>
    <submittedName>
        <fullName evidence="4">Recombinase family protein</fullName>
    </submittedName>
</protein>